<accession>A0ABM8P7V6</accession>
<evidence type="ECO:0000256" key="3">
    <source>
        <dbReference type="ARBA" id="ARBA00023012"/>
    </source>
</evidence>
<dbReference type="InterPro" id="IPR013767">
    <property type="entry name" value="PAS_fold"/>
</dbReference>
<dbReference type="CDD" id="cd00130">
    <property type="entry name" value="PAS"/>
    <property type="match status" value="1"/>
</dbReference>
<protein>
    <recommendedName>
        <fullName evidence="4">PAS domain-containing protein</fullName>
    </recommendedName>
</protein>
<sequence length="368" mass="39897">MNSTAPQQSVLSEAQLMSIVSSAQEAIITIDQSQRIVLFNPAAERIFGCPAASAIGESLSRFIPERFRAAHIEHVARFGSTLAGKRPMGPQRLLFGLRADGAEFPIEASISSAHDGAGKLLTVVLRDATAFVAAQEALLRSHEALRNLSANLQQVREEEQMRIARELHDDLGQQLTALKMDVSFIEQALVAYPDAAELRGRAHAMRRLIDATVASVRRIAADLRPTLLDDLGLVSAIDWLLNDFARRYGIAVESTIEVDDDHFSNCAATALFRIVQEALTNVARHAQASAITLQLYRRGERCVLRIQDNGRGRDTSAEPGQRSFGLLGIRERAHGLGGEVTIESAAGQGFAIEAVFPEASLVGGEASR</sequence>
<dbReference type="NCBIfam" id="TIGR00229">
    <property type="entry name" value="sensory_box"/>
    <property type="match status" value="1"/>
</dbReference>
<dbReference type="Gene3D" id="3.30.565.10">
    <property type="entry name" value="Histidine kinase-like ATPase, C-terminal domain"/>
    <property type="match status" value="1"/>
</dbReference>
<dbReference type="InterPro" id="IPR050482">
    <property type="entry name" value="Sensor_HK_TwoCompSys"/>
</dbReference>
<dbReference type="EMBL" id="CAJHCQ010000025">
    <property type="protein sequence ID" value="CAD6558653.1"/>
    <property type="molecule type" value="Genomic_DNA"/>
</dbReference>
<dbReference type="SMART" id="SM00091">
    <property type="entry name" value="PAS"/>
    <property type="match status" value="1"/>
</dbReference>
<evidence type="ECO:0000259" key="4">
    <source>
        <dbReference type="PROSITE" id="PS50112"/>
    </source>
</evidence>
<dbReference type="InterPro" id="IPR036890">
    <property type="entry name" value="HATPase_C_sf"/>
</dbReference>
<dbReference type="CDD" id="cd16917">
    <property type="entry name" value="HATPase_UhpB-NarQ-NarX-like"/>
    <property type="match status" value="1"/>
</dbReference>
<dbReference type="InterPro" id="IPR000014">
    <property type="entry name" value="PAS"/>
</dbReference>
<name>A0ABM8P7V6_9BURK</name>
<gene>
    <name evidence="5" type="ORF">LMG27952_06666</name>
</gene>
<dbReference type="InterPro" id="IPR011712">
    <property type="entry name" value="Sig_transdc_His_kin_sub3_dim/P"/>
</dbReference>
<evidence type="ECO:0000256" key="2">
    <source>
        <dbReference type="ARBA" id="ARBA00022777"/>
    </source>
</evidence>
<dbReference type="PANTHER" id="PTHR24421">
    <property type="entry name" value="NITRATE/NITRITE SENSOR PROTEIN NARX-RELATED"/>
    <property type="match status" value="1"/>
</dbReference>
<dbReference type="Proteomes" id="UP000656319">
    <property type="component" value="Unassembled WGS sequence"/>
</dbReference>
<evidence type="ECO:0000313" key="6">
    <source>
        <dbReference type="Proteomes" id="UP000656319"/>
    </source>
</evidence>
<dbReference type="Pfam" id="PF02518">
    <property type="entry name" value="HATPase_c"/>
    <property type="match status" value="1"/>
</dbReference>
<dbReference type="SMART" id="SM00387">
    <property type="entry name" value="HATPase_c"/>
    <property type="match status" value="1"/>
</dbReference>
<feature type="domain" description="PAS" evidence="4">
    <location>
        <begin position="12"/>
        <end position="65"/>
    </location>
</feature>
<dbReference type="Pfam" id="PF07730">
    <property type="entry name" value="HisKA_3"/>
    <property type="match status" value="1"/>
</dbReference>
<keyword evidence="6" id="KW-1185">Reference proteome</keyword>
<dbReference type="InterPro" id="IPR035965">
    <property type="entry name" value="PAS-like_dom_sf"/>
</dbReference>
<dbReference type="RefSeq" id="WP_407945566.1">
    <property type="nucleotide sequence ID" value="NZ_CAJHCQ010000025.1"/>
</dbReference>
<comment type="caution">
    <text evidence="5">The sequence shown here is derived from an EMBL/GenBank/DDBJ whole genome shotgun (WGS) entry which is preliminary data.</text>
</comment>
<dbReference type="SUPFAM" id="SSF55785">
    <property type="entry name" value="PYP-like sensor domain (PAS domain)"/>
    <property type="match status" value="1"/>
</dbReference>
<dbReference type="Gene3D" id="3.30.450.20">
    <property type="entry name" value="PAS domain"/>
    <property type="match status" value="1"/>
</dbReference>
<dbReference type="InterPro" id="IPR003594">
    <property type="entry name" value="HATPase_dom"/>
</dbReference>
<reference evidence="5 6" key="1">
    <citation type="submission" date="2020-10" db="EMBL/GenBank/DDBJ databases">
        <authorList>
            <person name="Peeters C."/>
        </authorList>
    </citation>
    <scope>NUCLEOTIDE SEQUENCE [LARGE SCALE GENOMIC DNA]</scope>
    <source>
        <strain evidence="5 6">LMG 27952</strain>
    </source>
</reference>
<dbReference type="PANTHER" id="PTHR24421:SF59">
    <property type="entry name" value="OXYGEN SENSOR HISTIDINE KINASE NREB"/>
    <property type="match status" value="1"/>
</dbReference>
<dbReference type="PROSITE" id="PS50112">
    <property type="entry name" value="PAS"/>
    <property type="match status" value="1"/>
</dbReference>
<keyword evidence="1" id="KW-0808">Transferase</keyword>
<evidence type="ECO:0000313" key="5">
    <source>
        <dbReference type="EMBL" id="CAD6558653.1"/>
    </source>
</evidence>
<dbReference type="Pfam" id="PF00989">
    <property type="entry name" value="PAS"/>
    <property type="match status" value="1"/>
</dbReference>
<evidence type="ECO:0000256" key="1">
    <source>
        <dbReference type="ARBA" id="ARBA00022679"/>
    </source>
</evidence>
<proteinExistence type="predicted"/>
<dbReference type="SUPFAM" id="SSF55874">
    <property type="entry name" value="ATPase domain of HSP90 chaperone/DNA topoisomerase II/histidine kinase"/>
    <property type="match status" value="1"/>
</dbReference>
<dbReference type="Gene3D" id="1.20.5.1930">
    <property type="match status" value="1"/>
</dbReference>
<organism evidence="5 6">
    <name type="scientific">Paraburkholderia hiiakae</name>
    <dbReference type="NCBI Taxonomy" id="1081782"/>
    <lineage>
        <taxon>Bacteria</taxon>
        <taxon>Pseudomonadati</taxon>
        <taxon>Pseudomonadota</taxon>
        <taxon>Betaproteobacteria</taxon>
        <taxon>Burkholderiales</taxon>
        <taxon>Burkholderiaceae</taxon>
        <taxon>Paraburkholderia</taxon>
    </lineage>
</organism>
<keyword evidence="2" id="KW-0418">Kinase</keyword>
<keyword evidence="3" id="KW-0902">Two-component regulatory system</keyword>